<dbReference type="VEuPathDB" id="VectorBase:MDOMA2_020903"/>
<feature type="region of interest" description="Disordered" evidence="10">
    <location>
        <begin position="156"/>
        <end position="439"/>
    </location>
</feature>
<dbReference type="CDD" id="cd00143">
    <property type="entry name" value="PP2Cc"/>
    <property type="match status" value="1"/>
</dbReference>
<dbReference type="VEuPathDB" id="VectorBase:MDOA007559"/>
<dbReference type="STRING" id="7370.T1PC29"/>
<comment type="cofactor">
    <cofactor evidence="1">
        <name>Mn(2+)</name>
        <dbReference type="ChEBI" id="CHEBI:29035"/>
    </cofactor>
</comment>
<evidence type="ECO:0000256" key="7">
    <source>
        <dbReference type="ARBA" id="ARBA00022912"/>
    </source>
</evidence>
<dbReference type="SMART" id="SM00332">
    <property type="entry name" value="PP2Cc"/>
    <property type="match status" value="1"/>
</dbReference>
<dbReference type="KEGG" id="mde:101887944"/>
<feature type="compositionally biased region" description="Polar residues" evidence="10">
    <location>
        <begin position="334"/>
        <end position="363"/>
    </location>
</feature>
<keyword evidence="14" id="KW-1185">Reference proteome</keyword>
<dbReference type="EC" id="3.1.3.16" evidence="3"/>
<feature type="compositionally biased region" description="Low complexity" evidence="10">
    <location>
        <begin position="301"/>
        <end position="333"/>
    </location>
</feature>
<evidence type="ECO:0000256" key="8">
    <source>
        <dbReference type="ARBA" id="ARBA00023211"/>
    </source>
</evidence>
<evidence type="ECO:0000256" key="4">
    <source>
        <dbReference type="ARBA" id="ARBA00022723"/>
    </source>
</evidence>
<feature type="region of interest" description="Disordered" evidence="10">
    <location>
        <begin position="651"/>
        <end position="747"/>
    </location>
</feature>
<name>T1PC29_MUSDO</name>
<dbReference type="PROSITE" id="PS51746">
    <property type="entry name" value="PPM_2"/>
    <property type="match status" value="1"/>
</dbReference>
<dbReference type="Gene3D" id="3.60.40.10">
    <property type="entry name" value="PPM-type phosphatase domain"/>
    <property type="match status" value="2"/>
</dbReference>
<evidence type="ECO:0000313" key="14">
    <source>
        <dbReference type="Proteomes" id="UP001652621"/>
    </source>
</evidence>
<dbReference type="InterPro" id="IPR001932">
    <property type="entry name" value="PPM-type_phosphatase-like_dom"/>
</dbReference>
<dbReference type="Pfam" id="PF00481">
    <property type="entry name" value="PP2C"/>
    <property type="match status" value="2"/>
</dbReference>
<evidence type="ECO:0000256" key="3">
    <source>
        <dbReference type="ARBA" id="ARBA00013081"/>
    </source>
</evidence>
<keyword evidence="4" id="KW-0479">Metal-binding</keyword>
<evidence type="ECO:0000313" key="13">
    <source>
        <dbReference type="EnsemblMetazoa" id="MDOA007559-PA"/>
    </source>
</evidence>
<dbReference type="PANTHER" id="PTHR13832:SF803">
    <property type="entry name" value="PROTEIN PHOSPHATASE 1G"/>
    <property type="match status" value="1"/>
</dbReference>
<keyword evidence="8" id="KW-0464">Manganese</keyword>
<dbReference type="EnsemblMetazoa" id="MDOA007559-RA">
    <property type="protein sequence ID" value="MDOA007559-PA"/>
    <property type="gene ID" value="MDOA007559"/>
</dbReference>
<evidence type="ECO:0000256" key="5">
    <source>
        <dbReference type="ARBA" id="ARBA00022801"/>
    </source>
</evidence>
<dbReference type="InterPro" id="IPR036457">
    <property type="entry name" value="PPM-type-like_dom_sf"/>
</dbReference>
<evidence type="ECO:0000256" key="2">
    <source>
        <dbReference type="ARBA" id="ARBA00006702"/>
    </source>
</evidence>
<evidence type="ECO:0000313" key="12">
    <source>
        <dbReference type="EMBL" id="AFP60304.1"/>
    </source>
</evidence>
<dbReference type="PROSITE" id="PS01032">
    <property type="entry name" value="PPM_1"/>
    <property type="match status" value="1"/>
</dbReference>
<reference evidence="15" key="3">
    <citation type="submission" date="2025-04" db="UniProtKB">
        <authorList>
            <consortium name="RefSeq"/>
        </authorList>
    </citation>
    <scope>IDENTIFICATION</scope>
    <source>
        <strain evidence="15">Aabys</strain>
    </source>
</reference>
<comment type="similarity">
    <text evidence="2 9">Belongs to the PP2C family.</text>
</comment>
<gene>
    <name evidence="15" type="primary">LOC101887944</name>
    <name evidence="13" type="synonym">101887944</name>
</gene>
<evidence type="ECO:0000256" key="10">
    <source>
        <dbReference type="SAM" id="MobiDB-lite"/>
    </source>
</evidence>
<feature type="compositionally biased region" description="Polar residues" evidence="10">
    <location>
        <begin position="274"/>
        <end position="283"/>
    </location>
</feature>
<feature type="compositionally biased region" description="Low complexity" evidence="10">
    <location>
        <begin position="248"/>
        <end position="273"/>
    </location>
</feature>
<evidence type="ECO:0000313" key="15">
    <source>
        <dbReference type="RefSeq" id="XP_005179075.1"/>
    </source>
</evidence>
<feature type="compositionally biased region" description="Low complexity" evidence="10">
    <location>
        <begin position="227"/>
        <end position="238"/>
    </location>
</feature>
<feature type="compositionally biased region" description="Acidic residues" evidence="10">
    <location>
        <begin position="398"/>
        <end position="439"/>
    </location>
</feature>
<dbReference type="FunFam" id="3.60.40.10:FF:000103">
    <property type="entry name" value="Phosphatase 1G"/>
    <property type="match status" value="1"/>
</dbReference>
<feature type="domain" description="PPM-type phosphatase" evidence="11">
    <location>
        <begin position="23"/>
        <end position="631"/>
    </location>
</feature>
<dbReference type="GO" id="GO:0046872">
    <property type="term" value="F:metal ion binding"/>
    <property type="evidence" value="ECO:0007669"/>
    <property type="project" value="UniProtKB-KW"/>
</dbReference>
<keyword evidence="6" id="KW-0460">Magnesium</keyword>
<dbReference type="GO" id="GO:0004722">
    <property type="term" value="F:protein serine/threonine phosphatase activity"/>
    <property type="evidence" value="ECO:0007669"/>
    <property type="project" value="UniProtKB-EC"/>
</dbReference>
<feature type="compositionally biased region" description="Low complexity" evidence="10">
    <location>
        <begin position="703"/>
        <end position="732"/>
    </location>
</feature>
<feature type="compositionally biased region" description="Acidic residues" evidence="10">
    <location>
        <begin position="377"/>
        <end position="386"/>
    </location>
</feature>
<feature type="compositionally biased region" description="Basic and acidic residues" evidence="10">
    <location>
        <begin position="683"/>
        <end position="699"/>
    </location>
</feature>
<dbReference type="AlphaFoldDB" id="T1PC29"/>
<keyword evidence="7 9" id="KW-0904">Protein phosphatase</keyword>
<feature type="compositionally biased region" description="Basic and acidic residues" evidence="10">
    <location>
        <begin position="197"/>
        <end position="207"/>
    </location>
</feature>
<evidence type="ECO:0000256" key="1">
    <source>
        <dbReference type="ARBA" id="ARBA00001936"/>
    </source>
</evidence>
<proteinExistence type="evidence at transcript level"/>
<dbReference type="SUPFAM" id="SSF81606">
    <property type="entry name" value="PP2C-like"/>
    <property type="match status" value="2"/>
</dbReference>
<feature type="compositionally biased region" description="Low complexity" evidence="10">
    <location>
        <begin position="170"/>
        <end position="181"/>
    </location>
</feature>
<reference evidence="13" key="2">
    <citation type="submission" date="2021-01" db="UniProtKB">
        <authorList>
            <consortium name="EnsemblMetazoa"/>
        </authorList>
    </citation>
    <scope>IDENTIFICATION</scope>
    <source>
        <strain evidence="13">Aabys</strain>
    </source>
</reference>
<dbReference type="EMBL" id="KA645675">
    <property type="protein sequence ID" value="AFP60304.1"/>
    <property type="molecule type" value="mRNA"/>
</dbReference>
<dbReference type="PANTHER" id="PTHR13832">
    <property type="entry name" value="PROTEIN PHOSPHATASE 2C"/>
    <property type="match status" value="1"/>
</dbReference>
<organism evidence="12">
    <name type="scientific">Musca domestica</name>
    <name type="common">House fly</name>
    <dbReference type="NCBI Taxonomy" id="7370"/>
    <lineage>
        <taxon>Eukaryota</taxon>
        <taxon>Metazoa</taxon>
        <taxon>Ecdysozoa</taxon>
        <taxon>Arthropoda</taxon>
        <taxon>Hexapoda</taxon>
        <taxon>Insecta</taxon>
        <taxon>Pterygota</taxon>
        <taxon>Neoptera</taxon>
        <taxon>Endopterygota</taxon>
        <taxon>Diptera</taxon>
        <taxon>Brachycera</taxon>
        <taxon>Muscomorpha</taxon>
        <taxon>Muscoidea</taxon>
        <taxon>Muscidae</taxon>
        <taxon>Musca</taxon>
    </lineage>
</organism>
<dbReference type="InterPro" id="IPR000222">
    <property type="entry name" value="PP2C_BS"/>
</dbReference>
<dbReference type="OrthoDB" id="10264738at2759"/>
<dbReference type="GeneID" id="101887944"/>
<protein>
    <recommendedName>
        <fullName evidence="3">protein-serine/threonine phosphatase</fullName>
        <ecNumber evidence="3">3.1.3.16</ecNumber>
    </recommendedName>
</protein>
<dbReference type="InterPro" id="IPR015655">
    <property type="entry name" value="PP2C"/>
</dbReference>
<keyword evidence="5 9" id="KW-0378">Hydrolase</keyword>
<evidence type="ECO:0000259" key="11">
    <source>
        <dbReference type="PROSITE" id="PS51746"/>
    </source>
</evidence>
<dbReference type="RefSeq" id="XP_005179075.1">
    <property type="nucleotide sequence ID" value="XM_005179018.3"/>
</dbReference>
<dbReference type="Proteomes" id="UP001652621">
    <property type="component" value="Unplaced"/>
</dbReference>
<reference evidence="12" key="1">
    <citation type="submission" date="2012-08" db="EMBL/GenBank/DDBJ databases">
        <title>Transcriptome of adult Musca domestica launches a platform for comparative house fly gene expression and characterization of differential gene expression among resistant and susceptible house flies.</title>
        <authorList>
            <person name="Liu N."/>
            <person name="Zhang L."/>
            <person name="Li M."/>
            <person name="Reid W."/>
        </authorList>
    </citation>
    <scope>NUCLEOTIDE SEQUENCE</scope>
    <source>
        <strain evidence="12">ALHF</strain>
        <tissue evidence="12">Whole body</tissue>
    </source>
</reference>
<accession>T1PC29</accession>
<sequence>MGAYLSQPKTDKLSTDELNEFLIVGASSMQGWRNSQEDAHNAILDFDKNTAFFAVYDGHGGAEVSTYCADKLPNFLKELEAYKNGNFEQALKDAFLGFDKTLLEPAVIEILKVLAGEKNNVDGDDSDALDDDEDENLAELHEEGSLPLDEVMEKYKGHPSMPSLKKLKDSGSSSGPKPQSPYLRGRRAAAVIADAANRAELDPDSKPEGSSTSKAALAALQNEEGPSSSKGASSSSAANKMETEEDSTVSSSSSSASKTNNTSNATANSTEAEPSSSKESNGKATELPDSSAVKENEQNGSVSSTETKSAAAKANEVVVSASSDSTSSSNTTSKQNGNVESSTKSLSPSKNEANNASDISSTSKEQKEKKNSAFSEDSNDDDEMDANESNARQALEYSSEEEEDLGDEDTTEDEDADYDDDDEVDDEDDDAEDEEDEESFLANEQFCANMIEEPGKDSGCTAVVGLLHGRDLYVANAGDSRCVVCRNGKAIEMSLDHKPEDDEESARIVKAGGRVTLDGRVNGGLNLSRALGDHAYKMNADLPAEEQMISALPDIKKLIISPEDEFMVLACDGIWNFMTSEEVVNFVRLRLKNENVKMSEICEELFDACLAPDTLGDGTGCDNMTAVIVRFKPQILDLPTKIDPKETEDVLSLARQNEVESTSPEQKAQKRCASPTSDDSNEAENKTKRLKTENNKEEGNNATQTSSSITTTTTSSKTGDAEESSSTTNESSNKNEDASSSNVVSST</sequence>
<evidence type="ECO:0000256" key="6">
    <source>
        <dbReference type="ARBA" id="ARBA00022842"/>
    </source>
</evidence>
<dbReference type="eggNOG" id="KOG0699">
    <property type="taxonomic scope" value="Eukaryota"/>
</dbReference>
<feature type="compositionally biased region" description="Polar residues" evidence="10">
    <location>
        <begin position="738"/>
        <end position="747"/>
    </location>
</feature>
<evidence type="ECO:0000256" key="9">
    <source>
        <dbReference type="RuleBase" id="RU003465"/>
    </source>
</evidence>